<feature type="signal peptide" evidence="2">
    <location>
        <begin position="1"/>
        <end position="19"/>
    </location>
</feature>
<dbReference type="AlphaFoldDB" id="A0A7D7SPW2"/>
<organism evidence="4 5">
    <name type="scientific">Neisseria shayeganii</name>
    <dbReference type="NCBI Taxonomy" id="607712"/>
    <lineage>
        <taxon>Bacteria</taxon>
        <taxon>Pseudomonadati</taxon>
        <taxon>Pseudomonadota</taxon>
        <taxon>Betaproteobacteria</taxon>
        <taxon>Neisseriales</taxon>
        <taxon>Neisseriaceae</taxon>
        <taxon>Neisseria</taxon>
    </lineage>
</organism>
<evidence type="ECO:0000313" key="4">
    <source>
        <dbReference type="EMBL" id="QMT40610.1"/>
    </source>
</evidence>
<evidence type="ECO:0000256" key="2">
    <source>
        <dbReference type="SAM" id="SignalP"/>
    </source>
</evidence>
<protein>
    <submittedName>
        <fullName evidence="4">Transferrin-binding protein-like solute binding protein</fullName>
    </submittedName>
</protein>
<dbReference type="GO" id="GO:0009279">
    <property type="term" value="C:cell outer membrane"/>
    <property type="evidence" value="ECO:0007669"/>
    <property type="project" value="UniProtKB-SubCell"/>
</dbReference>
<dbReference type="RefSeq" id="WP_182122249.1">
    <property type="nucleotide sequence ID" value="NZ_CP059567.1"/>
</dbReference>
<feature type="domain" description="Transferrin-binding protein B C-lobe/N-lobe beta-barrel" evidence="3">
    <location>
        <begin position="138"/>
        <end position="239"/>
    </location>
</feature>
<proteinExistence type="predicted"/>
<dbReference type="PROSITE" id="PS51257">
    <property type="entry name" value="PROKAR_LIPOPROTEIN"/>
    <property type="match status" value="1"/>
</dbReference>
<name>A0A7D7SPW2_9NEIS</name>
<dbReference type="Gene3D" id="2.40.160.90">
    <property type="match status" value="1"/>
</dbReference>
<reference evidence="4 5" key="1">
    <citation type="submission" date="2020-07" db="EMBL/GenBank/DDBJ databases">
        <title>Genomic diversity of species in the Neisseriaceae family.</title>
        <authorList>
            <person name="Vincent A.T."/>
            <person name="Bernet E."/>
            <person name="Veyrier F.J."/>
        </authorList>
    </citation>
    <scope>NUCLEOTIDE SEQUENCE [LARGE SCALE GENOMIC DNA]</scope>
    <source>
        <strain evidence="4 5">DSM 22244</strain>
    </source>
</reference>
<dbReference type="Proteomes" id="UP000514752">
    <property type="component" value="Chromosome"/>
</dbReference>
<evidence type="ECO:0000259" key="3">
    <source>
        <dbReference type="Pfam" id="PF01298"/>
    </source>
</evidence>
<dbReference type="InterPro" id="IPR001677">
    <property type="entry name" value="TbpB_B_D"/>
</dbReference>
<comment type="subcellular location">
    <subcellularLocation>
        <location evidence="1">Cell outer membrane</location>
    </subcellularLocation>
</comment>
<sequence>MQKRHLPALIALSALALSACGSSGGGSNNAFHNGGNPPNPGANTPVVSGQLLTVNPNGSPRGTAPVTYTDDINKITIAGQTIELLPPGISSGIMVTLNDRNMQRTIGTNLTHARWGYLKQTSQTEGYVFAHGKSTEQMPTNNGMVKYQGYSVHRGHTPSTAVQGTANFNVDFANKTLTGTVSPSGVSPINLQATISGNTFSGNHNGVQTNGGFYGKDAAELAGVYRSQGQFSGAFGAKKQ</sequence>
<dbReference type="KEGG" id="nsg:H3L94_00635"/>
<keyword evidence="2" id="KW-0732">Signal</keyword>
<dbReference type="NCBIfam" id="NF041636">
    <property type="entry name" value="slam_lipo"/>
    <property type="match status" value="1"/>
</dbReference>
<dbReference type="Pfam" id="PF01298">
    <property type="entry name" value="TbpB_B_D"/>
    <property type="match status" value="1"/>
</dbReference>
<accession>A0A7D7SPW2</accession>
<evidence type="ECO:0000256" key="1">
    <source>
        <dbReference type="ARBA" id="ARBA00004442"/>
    </source>
</evidence>
<dbReference type="SUPFAM" id="SSF56925">
    <property type="entry name" value="OMPA-like"/>
    <property type="match status" value="1"/>
</dbReference>
<dbReference type="InterPro" id="IPR011250">
    <property type="entry name" value="OMP/PagP_B-barrel"/>
</dbReference>
<dbReference type="EMBL" id="CP059567">
    <property type="protein sequence ID" value="QMT40610.1"/>
    <property type="molecule type" value="Genomic_DNA"/>
</dbReference>
<evidence type="ECO:0000313" key="5">
    <source>
        <dbReference type="Proteomes" id="UP000514752"/>
    </source>
</evidence>
<feature type="chain" id="PRO_5027906774" evidence="2">
    <location>
        <begin position="20"/>
        <end position="240"/>
    </location>
</feature>
<gene>
    <name evidence="4" type="ORF">H3L94_00635</name>
</gene>
<dbReference type="InterPro" id="IPR054843">
    <property type="entry name" value="Slam_hemophilin_C"/>
</dbReference>